<dbReference type="RefSeq" id="WP_071539339.1">
    <property type="nucleotide sequence ID" value="NZ_CP015016.1"/>
</dbReference>
<dbReference type="AlphaFoldDB" id="A0AAC9NIY5"/>
<evidence type="ECO:0000256" key="1">
    <source>
        <dbReference type="ARBA" id="ARBA00022612"/>
    </source>
</evidence>
<gene>
    <name evidence="3" type="ORF">AOC25_06770</name>
</gene>
<dbReference type="Proteomes" id="UP000182060">
    <property type="component" value="Chromosome"/>
</dbReference>
<reference evidence="3" key="1">
    <citation type="journal article" date="2017" name="Appl. Environ. Microbiol.">
        <title>Microdiversification of a pelagic Polynucleobacter species is mainly driven by acquisition of genomic islands from a partially interspecific gene pool.</title>
        <authorList>
            <person name="Hoetzinger M."/>
            <person name="Hahn M.W."/>
            <person name="Jezberova J."/>
            <person name="Schmidt J."/>
            <person name="Koll U."/>
        </authorList>
    </citation>
    <scope>NUCLEOTIDE SEQUENCE</scope>
    <source>
        <strain evidence="3">MWH-RechtKol4</strain>
    </source>
</reference>
<dbReference type="Gene3D" id="3.30.420.280">
    <property type="match status" value="1"/>
</dbReference>
<accession>A0AAC9NIY5</accession>
<name>A0AAC9NIY5_9BURK</name>
<sequence>MDENPKLELAKLLQEKARRIARRKIYTYYPETGPLRRELYRKHMAFFKLGSHINTRGFIAANRVGKTEGAGGYETALHLTGDYPDWWEGARFDAPVRCWVAGDTGKSVRDITQEKLLGPYGQFGTGLILGERIGRFTPKSGIPEAVDTLWVKHFTNGVCDGNSKVTFKSYDQGRELFQGTEQDLIWLDEESNESIRNECALRLMTTDGLLIETFTPLRGITPVVMQYLPKGEMNDSIQETGVSVVGDSKALVMAGWDDVPHLGETEKKRMLEETPPHLRDARSKGIPSLGSGAIYPVPDTDIKVKDFSIPNHWPRAYAMDVGWNRTAVIWGALDRDNDVLYLYAEHYRGQAEPIIHAQSIKSKGDWMKGVIDPASRGRSQIDGESLIAIYKTLGLQLTPADNSVEAGIYEVWQRLSTGRLKVFGSCVNWFTEYRMYRRDEKGKIVKDNDHVLDATRYLVMSGLKVAQTPGYKKAQGKFISGPGMLDLEIGY</sequence>
<evidence type="ECO:0000313" key="4">
    <source>
        <dbReference type="Proteomes" id="UP000182060"/>
    </source>
</evidence>
<evidence type="ECO:0000313" key="3">
    <source>
        <dbReference type="EMBL" id="APC01334.1"/>
    </source>
</evidence>
<protein>
    <recommendedName>
        <fullName evidence="2">Terminase large subunit gp17-like C-terminal domain-containing protein</fullName>
    </recommendedName>
</protein>
<dbReference type="EMBL" id="CP015017">
    <property type="protein sequence ID" value="APC01334.1"/>
    <property type="molecule type" value="Genomic_DNA"/>
</dbReference>
<proteinExistence type="predicted"/>
<dbReference type="InterPro" id="IPR035421">
    <property type="entry name" value="Terminase_6C"/>
</dbReference>
<organism evidence="3 4">
    <name type="scientific">Polynucleobacter asymbioticus</name>
    <dbReference type="NCBI Taxonomy" id="576611"/>
    <lineage>
        <taxon>Bacteria</taxon>
        <taxon>Pseudomonadati</taxon>
        <taxon>Pseudomonadota</taxon>
        <taxon>Betaproteobacteria</taxon>
        <taxon>Burkholderiales</taxon>
        <taxon>Burkholderiaceae</taxon>
        <taxon>Polynucleobacter</taxon>
    </lineage>
</organism>
<dbReference type="Pfam" id="PF17289">
    <property type="entry name" value="Terminase_6C"/>
    <property type="match status" value="1"/>
</dbReference>
<evidence type="ECO:0000259" key="2">
    <source>
        <dbReference type="Pfam" id="PF17289"/>
    </source>
</evidence>
<keyword evidence="1" id="KW-1188">Viral release from host cell</keyword>
<dbReference type="Pfam" id="PF03237">
    <property type="entry name" value="Terminase_6N"/>
    <property type="match status" value="1"/>
</dbReference>
<feature type="domain" description="Terminase large subunit gp17-like C-terminal" evidence="2">
    <location>
        <begin position="325"/>
        <end position="460"/>
    </location>
</feature>